<keyword evidence="3" id="KW-1185">Reference proteome</keyword>
<dbReference type="SUPFAM" id="SSF56496">
    <property type="entry name" value="Fibrinogen C-terminal domain-like"/>
    <property type="match status" value="1"/>
</dbReference>
<evidence type="ECO:0000313" key="2">
    <source>
        <dbReference type="EMBL" id="KAK2141309.1"/>
    </source>
</evidence>
<reference evidence="2" key="1">
    <citation type="journal article" date="2023" name="Mol. Biol. Evol.">
        <title>Third-Generation Sequencing Reveals the Adaptive Role of the Epigenome in Three Deep-Sea Polychaetes.</title>
        <authorList>
            <person name="Perez M."/>
            <person name="Aroh O."/>
            <person name="Sun Y."/>
            <person name="Lan Y."/>
            <person name="Juniper S.K."/>
            <person name="Young C.R."/>
            <person name="Angers B."/>
            <person name="Qian P.Y."/>
        </authorList>
    </citation>
    <scope>NUCLEOTIDE SEQUENCE</scope>
    <source>
        <strain evidence="2">P08H-3</strain>
    </source>
</reference>
<sequence length="100" mass="11788">MQDRSKWMVILRRMDGSVNFDREWEEYKNGFGSLTGEFWAGDSMAYHNSTYFSTRNYDHDTHIYSCAVMFDAPWWFGACHSSLLTGEYGRNLSYARGITW</sequence>
<dbReference type="AlphaFoldDB" id="A0AAD9MSE9"/>
<comment type="caution">
    <text evidence="2">The sequence shown here is derived from an EMBL/GenBank/DDBJ whole genome shotgun (WGS) entry which is preliminary data.</text>
</comment>
<name>A0AAD9MSE9_9ANNE</name>
<dbReference type="Gene3D" id="4.10.530.10">
    <property type="entry name" value="Gamma-fibrinogen Carboxyl Terminal Fragment, domain 2"/>
    <property type="match status" value="1"/>
</dbReference>
<dbReference type="InterPro" id="IPR036056">
    <property type="entry name" value="Fibrinogen-like_C"/>
</dbReference>
<dbReference type="Proteomes" id="UP001208570">
    <property type="component" value="Unassembled WGS sequence"/>
</dbReference>
<feature type="domain" description="Fibrinogen C-terminal" evidence="1">
    <location>
        <begin position="40"/>
        <end position="100"/>
    </location>
</feature>
<dbReference type="InterPro" id="IPR002181">
    <property type="entry name" value="Fibrinogen_a/b/g_C_dom"/>
</dbReference>
<dbReference type="InterPro" id="IPR014716">
    <property type="entry name" value="Fibrinogen_a/b/g_C_1"/>
</dbReference>
<dbReference type="GO" id="GO:0005615">
    <property type="term" value="C:extracellular space"/>
    <property type="evidence" value="ECO:0007669"/>
    <property type="project" value="TreeGrafter"/>
</dbReference>
<evidence type="ECO:0000259" key="1">
    <source>
        <dbReference type="PROSITE" id="PS51406"/>
    </source>
</evidence>
<evidence type="ECO:0000313" key="3">
    <source>
        <dbReference type="Proteomes" id="UP001208570"/>
    </source>
</evidence>
<feature type="non-terminal residue" evidence="2">
    <location>
        <position position="1"/>
    </location>
</feature>
<dbReference type="EMBL" id="JAODUP010001123">
    <property type="protein sequence ID" value="KAK2141309.1"/>
    <property type="molecule type" value="Genomic_DNA"/>
</dbReference>
<feature type="domain" description="Fibrinogen C-terminal" evidence="1">
    <location>
        <begin position="1"/>
        <end position="39"/>
    </location>
</feature>
<dbReference type="PANTHER" id="PTHR19143">
    <property type="entry name" value="FIBRINOGEN/TENASCIN/ANGIOPOEITIN"/>
    <property type="match status" value="1"/>
</dbReference>
<dbReference type="Pfam" id="PF00147">
    <property type="entry name" value="Fibrinogen_C"/>
    <property type="match status" value="1"/>
</dbReference>
<accession>A0AAD9MSE9</accession>
<protein>
    <recommendedName>
        <fullName evidence="1">Fibrinogen C-terminal domain-containing protein</fullName>
    </recommendedName>
</protein>
<gene>
    <name evidence="2" type="ORF">LSH36_1124g00006</name>
</gene>
<dbReference type="PROSITE" id="PS51406">
    <property type="entry name" value="FIBRINOGEN_C_2"/>
    <property type="match status" value="2"/>
</dbReference>
<proteinExistence type="predicted"/>
<dbReference type="SMART" id="SM00186">
    <property type="entry name" value="FBG"/>
    <property type="match status" value="1"/>
</dbReference>
<dbReference type="InterPro" id="IPR050373">
    <property type="entry name" value="Fibrinogen_C-term_domain"/>
</dbReference>
<organism evidence="2 3">
    <name type="scientific">Paralvinella palmiformis</name>
    <dbReference type="NCBI Taxonomy" id="53620"/>
    <lineage>
        <taxon>Eukaryota</taxon>
        <taxon>Metazoa</taxon>
        <taxon>Spiralia</taxon>
        <taxon>Lophotrochozoa</taxon>
        <taxon>Annelida</taxon>
        <taxon>Polychaeta</taxon>
        <taxon>Sedentaria</taxon>
        <taxon>Canalipalpata</taxon>
        <taxon>Terebellida</taxon>
        <taxon>Terebelliformia</taxon>
        <taxon>Alvinellidae</taxon>
        <taxon>Paralvinella</taxon>
    </lineage>
</organism>
<dbReference type="Gene3D" id="3.90.215.10">
    <property type="entry name" value="Gamma Fibrinogen, chain A, domain 1"/>
    <property type="match status" value="1"/>
</dbReference>